<feature type="transmembrane region" description="Helical" evidence="12">
    <location>
        <begin position="116"/>
        <end position="135"/>
    </location>
</feature>
<dbReference type="PANTHER" id="PTHR30561">
    <property type="entry name" value="SMR FAMILY PROTON-DEPENDENT DRUG EFFLUX TRANSPORTER SUGE"/>
    <property type="match status" value="1"/>
</dbReference>
<evidence type="ECO:0000256" key="9">
    <source>
        <dbReference type="ARBA" id="ARBA00022989"/>
    </source>
</evidence>
<feature type="domain" description="EamA" evidence="13">
    <location>
        <begin position="170"/>
        <end position="280"/>
    </location>
</feature>
<evidence type="ECO:0000256" key="8">
    <source>
        <dbReference type="ARBA" id="ARBA00022985"/>
    </source>
</evidence>
<evidence type="ECO:0000256" key="5">
    <source>
        <dbReference type="ARBA" id="ARBA00022519"/>
    </source>
</evidence>
<comment type="subcellular location">
    <subcellularLocation>
        <location evidence="1">Cell membrane</location>
        <topology evidence="1">Multi-pass membrane protein</topology>
    </subcellularLocation>
</comment>
<protein>
    <submittedName>
        <fullName evidence="14">DMT family transporter</fullName>
    </submittedName>
</protein>
<keyword evidence="15" id="KW-1185">Reference proteome</keyword>
<gene>
    <name evidence="14" type="ORF">H1164_16660</name>
</gene>
<evidence type="ECO:0000256" key="2">
    <source>
        <dbReference type="ARBA" id="ARBA00007362"/>
    </source>
</evidence>
<proteinExistence type="inferred from homology"/>
<dbReference type="InterPro" id="IPR000390">
    <property type="entry name" value="Small_drug/metabolite_transptr"/>
</dbReference>
<evidence type="ECO:0000256" key="10">
    <source>
        <dbReference type="ARBA" id="ARBA00023098"/>
    </source>
</evidence>
<keyword evidence="4" id="KW-0444">Lipid biosynthesis</keyword>
<organism evidence="14 15">
    <name type="scientific">Thermoactinomyces daqus</name>
    <dbReference type="NCBI Taxonomy" id="1329516"/>
    <lineage>
        <taxon>Bacteria</taxon>
        <taxon>Bacillati</taxon>
        <taxon>Bacillota</taxon>
        <taxon>Bacilli</taxon>
        <taxon>Bacillales</taxon>
        <taxon>Thermoactinomycetaceae</taxon>
        <taxon>Thermoactinomyces</taxon>
    </lineage>
</organism>
<feature type="transmembrane region" description="Helical" evidence="12">
    <location>
        <begin position="171"/>
        <end position="192"/>
    </location>
</feature>
<dbReference type="OrthoDB" id="9806718at2"/>
<name>A0A7W2AIP3_9BACL</name>
<keyword evidence="10" id="KW-0443">Lipid metabolism</keyword>
<dbReference type="GO" id="GO:0005886">
    <property type="term" value="C:plasma membrane"/>
    <property type="evidence" value="ECO:0007669"/>
    <property type="project" value="UniProtKB-SubCell"/>
</dbReference>
<evidence type="ECO:0000313" key="15">
    <source>
        <dbReference type="Proteomes" id="UP000530514"/>
    </source>
</evidence>
<evidence type="ECO:0000256" key="1">
    <source>
        <dbReference type="ARBA" id="ARBA00004651"/>
    </source>
</evidence>
<evidence type="ECO:0000256" key="11">
    <source>
        <dbReference type="ARBA" id="ARBA00023136"/>
    </source>
</evidence>
<keyword evidence="6" id="KW-0441">Lipid A biosynthesis</keyword>
<evidence type="ECO:0000313" key="14">
    <source>
        <dbReference type="EMBL" id="MBA4544467.1"/>
    </source>
</evidence>
<accession>A0A7W2AIP3</accession>
<feature type="transmembrane region" description="Helical" evidence="12">
    <location>
        <begin position="147"/>
        <end position="165"/>
    </location>
</feature>
<comment type="similarity">
    <text evidence="2">Belongs to the EamA transporter family.</text>
</comment>
<reference evidence="14 15" key="1">
    <citation type="submission" date="2020-07" db="EMBL/GenBank/DDBJ databases">
        <authorList>
            <person name="Feng H."/>
        </authorList>
    </citation>
    <scope>NUCLEOTIDE SEQUENCE [LARGE SCALE GENOMIC DNA]</scope>
    <source>
        <strain evidence="15">s-11</strain>
    </source>
</reference>
<evidence type="ECO:0000259" key="13">
    <source>
        <dbReference type="Pfam" id="PF00892"/>
    </source>
</evidence>
<dbReference type="InterPro" id="IPR037185">
    <property type="entry name" value="EmrE-like"/>
</dbReference>
<dbReference type="PANTHER" id="PTHR30561:SF9">
    <property type="entry name" value="4-AMINO-4-DEOXY-L-ARABINOSE-PHOSPHOUNDECAPRENOL FLIPPASE SUBUNIT ARNF-RELATED"/>
    <property type="match status" value="1"/>
</dbReference>
<evidence type="ECO:0000256" key="12">
    <source>
        <dbReference type="SAM" id="Phobius"/>
    </source>
</evidence>
<keyword evidence="9 12" id="KW-1133">Transmembrane helix</keyword>
<keyword evidence="5" id="KW-0997">Cell inner membrane</keyword>
<evidence type="ECO:0000256" key="6">
    <source>
        <dbReference type="ARBA" id="ARBA00022556"/>
    </source>
</evidence>
<feature type="transmembrane region" description="Helical" evidence="12">
    <location>
        <begin position="90"/>
        <end position="110"/>
    </location>
</feature>
<sequence length="283" mass="30930">MWFILALISSVTFGLAGFMMKASSAQRGSTNHLLWGLYCTGTLGFLWWMVYTGAVSFSLKTILAGIVIGWGSAWGNLLFMKALETGPASLTSPLVNVNIVLTVAMSLLLYGEELSLYESAGVLLLIAAVSILPIDPNESLRIRNIRWYALVLMATVLFFLRNGGLKITEEWHLPNAAVLFVSYAFGLVWFTAEIFRKRSALDKPAVRTGLRWGLMSGIFSFAGMQVYAIALESGPASIVAPIFATNSLVVALLSILVFRERLSTVQILTLILLFVGLILIRIG</sequence>
<dbReference type="Gene3D" id="1.10.3730.20">
    <property type="match status" value="2"/>
</dbReference>
<dbReference type="AlphaFoldDB" id="A0A7W2AIP3"/>
<dbReference type="GO" id="GO:0022857">
    <property type="term" value="F:transmembrane transporter activity"/>
    <property type="evidence" value="ECO:0007669"/>
    <property type="project" value="InterPro"/>
</dbReference>
<comment type="caution">
    <text evidence="14">The sequence shown here is derived from an EMBL/GenBank/DDBJ whole genome shotgun (WGS) entry which is preliminary data.</text>
</comment>
<keyword evidence="7 12" id="KW-0812">Transmembrane</keyword>
<keyword evidence="11 12" id="KW-0472">Membrane</keyword>
<dbReference type="SUPFAM" id="SSF103481">
    <property type="entry name" value="Multidrug resistance efflux transporter EmrE"/>
    <property type="match status" value="2"/>
</dbReference>
<dbReference type="Pfam" id="PF00892">
    <property type="entry name" value="EamA"/>
    <property type="match status" value="2"/>
</dbReference>
<feature type="transmembrane region" description="Helical" evidence="12">
    <location>
        <begin position="265"/>
        <end position="282"/>
    </location>
</feature>
<keyword evidence="8" id="KW-0448">Lipopolysaccharide biosynthesis</keyword>
<dbReference type="InterPro" id="IPR000620">
    <property type="entry name" value="EamA_dom"/>
</dbReference>
<dbReference type="EMBL" id="JACEIP010000041">
    <property type="protein sequence ID" value="MBA4544467.1"/>
    <property type="molecule type" value="Genomic_DNA"/>
</dbReference>
<feature type="domain" description="EamA" evidence="13">
    <location>
        <begin position="2"/>
        <end position="131"/>
    </location>
</feature>
<dbReference type="GO" id="GO:0009103">
    <property type="term" value="P:lipopolysaccharide biosynthetic process"/>
    <property type="evidence" value="ECO:0007669"/>
    <property type="project" value="UniProtKB-KW"/>
</dbReference>
<evidence type="ECO:0000256" key="3">
    <source>
        <dbReference type="ARBA" id="ARBA00022475"/>
    </source>
</evidence>
<feature type="transmembrane region" description="Helical" evidence="12">
    <location>
        <begin position="236"/>
        <end position="258"/>
    </location>
</feature>
<keyword evidence="3" id="KW-1003">Cell membrane</keyword>
<feature type="transmembrane region" description="Helical" evidence="12">
    <location>
        <begin position="212"/>
        <end position="230"/>
    </location>
</feature>
<evidence type="ECO:0000256" key="4">
    <source>
        <dbReference type="ARBA" id="ARBA00022516"/>
    </source>
</evidence>
<evidence type="ECO:0000256" key="7">
    <source>
        <dbReference type="ARBA" id="ARBA00022692"/>
    </source>
</evidence>
<dbReference type="RefSeq" id="WP_033099562.1">
    <property type="nucleotide sequence ID" value="NZ_JACEIP010000041.1"/>
</dbReference>
<dbReference type="Proteomes" id="UP000530514">
    <property type="component" value="Unassembled WGS sequence"/>
</dbReference>